<feature type="transmembrane region" description="Helical" evidence="7">
    <location>
        <begin position="154"/>
        <end position="185"/>
    </location>
</feature>
<comment type="subcellular location">
    <subcellularLocation>
        <location evidence="1">Cell membrane</location>
        <topology evidence="1">Multi-pass membrane protein</topology>
    </subcellularLocation>
</comment>
<keyword evidence="4 7" id="KW-0812">Transmembrane</keyword>
<proteinExistence type="predicted"/>
<accession>A0A921KW22</accession>
<evidence type="ECO:0000256" key="3">
    <source>
        <dbReference type="ARBA" id="ARBA00022475"/>
    </source>
</evidence>
<evidence type="ECO:0000256" key="7">
    <source>
        <dbReference type="SAM" id="Phobius"/>
    </source>
</evidence>
<dbReference type="CDD" id="cd06173">
    <property type="entry name" value="MFS_MefA_like"/>
    <property type="match status" value="1"/>
</dbReference>
<dbReference type="InterPro" id="IPR011701">
    <property type="entry name" value="MFS"/>
</dbReference>
<feature type="transmembrane region" description="Helical" evidence="7">
    <location>
        <begin position="78"/>
        <end position="98"/>
    </location>
</feature>
<keyword evidence="5 7" id="KW-1133">Transmembrane helix</keyword>
<protein>
    <submittedName>
        <fullName evidence="8">MFS transporter</fullName>
    </submittedName>
</protein>
<dbReference type="SUPFAM" id="SSF103473">
    <property type="entry name" value="MFS general substrate transporter"/>
    <property type="match status" value="1"/>
</dbReference>
<evidence type="ECO:0000256" key="4">
    <source>
        <dbReference type="ARBA" id="ARBA00022692"/>
    </source>
</evidence>
<dbReference type="Proteomes" id="UP000706163">
    <property type="component" value="Unassembled WGS sequence"/>
</dbReference>
<evidence type="ECO:0000313" key="8">
    <source>
        <dbReference type="EMBL" id="HJF68272.1"/>
    </source>
</evidence>
<comment type="caution">
    <text evidence="8">The sequence shown here is derived from an EMBL/GenBank/DDBJ whole genome shotgun (WGS) entry which is preliminary data.</text>
</comment>
<keyword evidence="6 7" id="KW-0472">Membrane</keyword>
<evidence type="ECO:0000256" key="5">
    <source>
        <dbReference type="ARBA" id="ARBA00022989"/>
    </source>
</evidence>
<feature type="transmembrane region" description="Helical" evidence="7">
    <location>
        <begin position="222"/>
        <end position="242"/>
    </location>
</feature>
<feature type="transmembrane region" description="Helical" evidence="7">
    <location>
        <begin position="291"/>
        <end position="319"/>
    </location>
</feature>
<sequence length="398" mass="43351">MNYLTVLQNKNFSYLLIGNFLRSSCFVLFSLQLIWFTIDLTHHSAWKLSLMVMSQTLPFILFGVLGGAFSDRHNKRKILVLSDFVLAFIILLIPILAFTSSLNYVTLLSISTIITIINCFTDPAFRALLPDLITEEDLATSNALIDSLQRGSNIVLPAFVGVLVFLVGNVGVFYICSALLFLGFIANSLIKKDKHLDVSTTNTKEDFKLAWNFLKTVKTIPYIIIIQFICIAINTGLWRVALPLFITKNLHAGVGVYGLAPSFLGVASLIMSLIVGLLTAKYIILKFSIGVFIWGIGLFTIAISPNAIFIYLAAVLIGIGQSIEGLTRSIAIQTQTPPHLMGKVFSLSSTSNYAADTLSLGIIGVLTPIVSLGLIFGSGGIIVALLSFIGITFIKGKQ</sequence>
<dbReference type="PANTHER" id="PTHR43266:SF2">
    <property type="entry name" value="MAJOR FACILITATOR SUPERFAMILY (MFS) PROFILE DOMAIN-CONTAINING PROTEIN"/>
    <property type="match status" value="1"/>
</dbReference>
<feature type="transmembrane region" description="Helical" evidence="7">
    <location>
        <begin position="254"/>
        <end position="279"/>
    </location>
</feature>
<dbReference type="Pfam" id="PF07690">
    <property type="entry name" value="MFS_1"/>
    <property type="match status" value="1"/>
</dbReference>
<feature type="transmembrane region" description="Helical" evidence="7">
    <location>
        <begin position="44"/>
        <end position="66"/>
    </location>
</feature>
<evidence type="ECO:0000256" key="2">
    <source>
        <dbReference type="ARBA" id="ARBA00022448"/>
    </source>
</evidence>
<organism evidence="8 9">
    <name type="scientific">Staphylococcus kloosii</name>
    <dbReference type="NCBI Taxonomy" id="29384"/>
    <lineage>
        <taxon>Bacteria</taxon>
        <taxon>Bacillati</taxon>
        <taxon>Bacillota</taxon>
        <taxon>Bacilli</taxon>
        <taxon>Bacillales</taxon>
        <taxon>Staphylococcaceae</taxon>
        <taxon>Staphylococcus</taxon>
    </lineage>
</organism>
<name>A0A921KW22_9STAP</name>
<evidence type="ECO:0000313" key="9">
    <source>
        <dbReference type="Proteomes" id="UP000706163"/>
    </source>
</evidence>
<keyword evidence="2" id="KW-0813">Transport</keyword>
<reference evidence="8" key="1">
    <citation type="journal article" date="2021" name="PeerJ">
        <title>Extensive microbial diversity within the chicken gut microbiome revealed by metagenomics and culture.</title>
        <authorList>
            <person name="Gilroy R."/>
            <person name="Ravi A."/>
            <person name="Getino M."/>
            <person name="Pursley I."/>
            <person name="Horton D.L."/>
            <person name="Alikhan N.F."/>
            <person name="Baker D."/>
            <person name="Gharbi K."/>
            <person name="Hall N."/>
            <person name="Watson M."/>
            <person name="Adriaenssens E.M."/>
            <person name="Foster-Nyarko E."/>
            <person name="Jarju S."/>
            <person name="Secka A."/>
            <person name="Antonio M."/>
            <person name="Oren A."/>
            <person name="Chaudhuri R.R."/>
            <person name="La Ragione R."/>
            <person name="Hildebrand F."/>
            <person name="Pallen M.J."/>
        </authorList>
    </citation>
    <scope>NUCLEOTIDE SEQUENCE</scope>
    <source>
        <strain evidence="8">CHK149-3286</strain>
    </source>
</reference>
<feature type="transmembrane region" description="Helical" evidence="7">
    <location>
        <begin position="369"/>
        <end position="394"/>
    </location>
</feature>
<evidence type="ECO:0000256" key="1">
    <source>
        <dbReference type="ARBA" id="ARBA00004651"/>
    </source>
</evidence>
<dbReference type="EMBL" id="DYVT01000092">
    <property type="protein sequence ID" value="HJF68272.1"/>
    <property type="molecule type" value="Genomic_DNA"/>
</dbReference>
<dbReference type="GO" id="GO:0022857">
    <property type="term" value="F:transmembrane transporter activity"/>
    <property type="evidence" value="ECO:0007669"/>
    <property type="project" value="InterPro"/>
</dbReference>
<dbReference type="RefSeq" id="WP_278675571.1">
    <property type="nucleotide sequence ID" value="NZ_DYVT01000092.1"/>
</dbReference>
<dbReference type="GO" id="GO:0005886">
    <property type="term" value="C:plasma membrane"/>
    <property type="evidence" value="ECO:0007669"/>
    <property type="project" value="UniProtKB-SubCell"/>
</dbReference>
<keyword evidence="3" id="KW-1003">Cell membrane</keyword>
<evidence type="ECO:0000256" key="6">
    <source>
        <dbReference type="ARBA" id="ARBA00023136"/>
    </source>
</evidence>
<dbReference type="PANTHER" id="PTHR43266">
    <property type="entry name" value="MACROLIDE-EFFLUX PROTEIN"/>
    <property type="match status" value="1"/>
</dbReference>
<feature type="transmembrane region" description="Helical" evidence="7">
    <location>
        <begin position="12"/>
        <end position="38"/>
    </location>
</feature>
<gene>
    <name evidence="8" type="ORF">K8V85_08175</name>
</gene>
<dbReference type="AlphaFoldDB" id="A0A921KW22"/>
<dbReference type="Gene3D" id="1.20.1250.20">
    <property type="entry name" value="MFS general substrate transporter like domains"/>
    <property type="match status" value="1"/>
</dbReference>
<dbReference type="InterPro" id="IPR036259">
    <property type="entry name" value="MFS_trans_sf"/>
</dbReference>
<reference evidence="8" key="2">
    <citation type="submission" date="2021-09" db="EMBL/GenBank/DDBJ databases">
        <authorList>
            <person name="Gilroy R."/>
        </authorList>
    </citation>
    <scope>NUCLEOTIDE SEQUENCE</scope>
    <source>
        <strain evidence="8">CHK149-3286</strain>
    </source>
</reference>